<sequence length="150" mass="17374">SNFTTSLLIGLVDAHYHTAMLILGVISVFVSLLLIYLILYKTPVASAQYRTGLLVLQLCFLIFDVYWCFIFVPLLSLPNFGIFCTGFMCTTLKVDVNYHMIFMLLISIETFAWFFICMLKRHQEISSINSPHRYSSVIFKYYQYCLSLMA</sequence>
<accession>A0AAN5D4P0</accession>
<feature type="non-terminal residue" evidence="2">
    <location>
        <position position="1"/>
    </location>
</feature>
<evidence type="ECO:0000313" key="2">
    <source>
        <dbReference type="EMBL" id="GMR56027.1"/>
    </source>
</evidence>
<keyword evidence="1" id="KW-0472">Membrane</keyword>
<dbReference type="PANTHER" id="PTHR45830">
    <property type="entry name" value="SERPENTINE RECEPTOR, CLASS I"/>
    <property type="match status" value="1"/>
</dbReference>
<evidence type="ECO:0008006" key="4">
    <source>
        <dbReference type="Google" id="ProtNLM"/>
    </source>
</evidence>
<evidence type="ECO:0000256" key="1">
    <source>
        <dbReference type="SAM" id="Phobius"/>
    </source>
</evidence>
<dbReference type="Pfam" id="PF10327">
    <property type="entry name" value="7TM_GPCR_Sri"/>
    <property type="match status" value="1"/>
</dbReference>
<gene>
    <name evidence="2" type="ORF">PMAYCL1PPCAC_26222</name>
</gene>
<comment type="caution">
    <text evidence="2">The sequence shown here is derived from an EMBL/GenBank/DDBJ whole genome shotgun (WGS) entry which is preliminary data.</text>
</comment>
<dbReference type="EMBL" id="BTRK01000005">
    <property type="protein sequence ID" value="GMR56027.1"/>
    <property type="molecule type" value="Genomic_DNA"/>
</dbReference>
<keyword evidence="3" id="KW-1185">Reference proteome</keyword>
<feature type="transmembrane region" description="Helical" evidence="1">
    <location>
        <begin position="52"/>
        <end position="76"/>
    </location>
</feature>
<keyword evidence="1" id="KW-0812">Transmembrane</keyword>
<name>A0AAN5D4P0_9BILA</name>
<feature type="transmembrane region" description="Helical" evidence="1">
    <location>
        <begin position="96"/>
        <end position="119"/>
    </location>
</feature>
<organism evidence="2 3">
    <name type="scientific">Pristionchus mayeri</name>
    <dbReference type="NCBI Taxonomy" id="1317129"/>
    <lineage>
        <taxon>Eukaryota</taxon>
        <taxon>Metazoa</taxon>
        <taxon>Ecdysozoa</taxon>
        <taxon>Nematoda</taxon>
        <taxon>Chromadorea</taxon>
        <taxon>Rhabditida</taxon>
        <taxon>Rhabditina</taxon>
        <taxon>Diplogasteromorpha</taxon>
        <taxon>Diplogasteroidea</taxon>
        <taxon>Neodiplogasteridae</taxon>
        <taxon>Pristionchus</taxon>
    </lineage>
</organism>
<keyword evidence="1" id="KW-1133">Transmembrane helix</keyword>
<dbReference type="Proteomes" id="UP001328107">
    <property type="component" value="Unassembled WGS sequence"/>
</dbReference>
<dbReference type="InterPro" id="IPR019429">
    <property type="entry name" value="7TM_GPCR_serpentine_rcpt_Sri"/>
</dbReference>
<dbReference type="PANTHER" id="PTHR45830:SF15">
    <property type="entry name" value="SERPENTINE RECEPTOR, CLASS I"/>
    <property type="match status" value="1"/>
</dbReference>
<feature type="transmembrane region" description="Helical" evidence="1">
    <location>
        <begin position="20"/>
        <end position="40"/>
    </location>
</feature>
<dbReference type="AlphaFoldDB" id="A0AAN5D4P0"/>
<proteinExistence type="predicted"/>
<evidence type="ECO:0000313" key="3">
    <source>
        <dbReference type="Proteomes" id="UP001328107"/>
    </source>
</evidence>
<protein>
    <recommendedName>
        <fullName evidence="4">G protein-coupled receptor</fullName>
    </recommendedName>
</protein>
<reference evidence="3" key="1">
    <citation type="submission" date="2022-10" db="EMBL/GenBank/DDBJ databases">
        <title>Genome assembly of Pristionchus species.</title>
        <authorList>
            <person name="Yoshida K."/>
            <person name="Sommer R.J."/>
        </authorList>
    </citation>
    <scope>NUCLEOTIDE SEQUENCE [LARGE SCALE GENOMIC DNA]</scope>
    <source>
        <strain evidence="3">RS5460</strain>
    </source>
</reference>